<dbReference type="Proteomes" id="UP000050509">
    <property type="component" value="Unassembled WGS sequence"/>
</dbReference>
<accession>A0A0N8PSB4</accession>
<sequence length="123" mass="12923">MAAKLSTRELCALARTAGYEVLEATQLRPNRWSLLLRNPAGTVLLVLAQARPLITAADVQDLADLVRLRPAVHGVLLAIDGAFSPAAQRTFAELANERLHLASSLPPAAGTPLPAGAALQTGR</sequence>
<dbReference type="AlphaFoldDB" id="A0A0N8PSB4"/>
<reference evidence="1 2" key="1">
    <citation type="submission" date="2015-09" db="EMBL/GenBank/DDBJ databases">
        <title>Draft genome sequence of Kouleothrix aurantiaca JCM 19913.</title>
        <authorList>
            <person name="Hemp J."/>
        </authorList>
    </citation>
    <scope>NUCLEOTIDE SEQUENCE [LARGE SCALE GENOMIC DNA]</scope>
    <source>
        <strain evidence="1 2">COM-B</strain>
    </source>
</reference>
<gene>
    <name evidence="1" type="ORF">SE17_16600</name>
</gene>
<name>A0A0N8PSB4_9CHLR</name>
<proteinExistence type="predicted"/>
<keyword evidence="2" id="KW-1185">Reference proteome</keyword>
<organism evidence="1 2">
    <name type="scientific">Kouleothrix aurantiaca</name>
    <dbReference type="NCBI Taxonomy" id="186479"/>
    <lineage>
        <taxon>Bacteria</taxon>
        <taxon>Bacillati</taxon>
        <taxon>Chloroflexota</taxon>
        <taxon>Chloroflexia</taxon>
        <taxon>Chloroflexales</taxon>
        <taxon>Roseiflexineae</taxon>
        <taxon>Roseiflexaceae</taxon>
        <taxon>Kouleothrix</taxon>
    </lineage>
</organism>
<dbReference type="EMBL" id="LJCR01000607">
    <property type="protein sequence ID" value="KPV52253.1"/>
    <property type="molecule type" value="Genomic_DNA"/>
</dbReference>
<comment type="caution">
    <text evidence="1">The sequence shown here is derived from an EMBL/GenBank/DDBJ whole genome shotgun (WGS) entry which is preliminary data.</text>
</comment>
<evidence type="ECO:0008006" key="3">
    <source>
        <dbReference type="Google" id="ProtNLM"/>
    </source>
</evidence>
<evidence type="ECO:0000313" key="2">
    <source>
        <dbReference type="Proteomes" id="UP000050509"/>
    </source>
</evidence>
<protein>
    <recommendedName>
        <fullName evidence="3">Restriction endonuclease type IV Mrr domain-containing protein</fullName>
    </recommendedName>
</protein>
<evidence type="ECO:0000313" key="1">
    <source>
        <dbReference type="EMBL" id="KPV52253.1"/>
    </source>
</evidence>